<evidence type="ECO:0000313" key="1">
    <source>
        <dbReference type="EMBL" id="MBY0099170.1"/>
    </source>
</evidence>
<dbReference type="InterPro" id="IPR008557">
    <property type="entry name" value="PhoX"/>
</dbReference>
<dbReference type="SUPFAM" id="SSF101898">
    <property type="entry name" value="NHL repeat"/>
    <property type="match status" value="1"/>
</dbReference>
<dbReference type="PANTHER" id="PTHR35399:SF2">
    <property type="entry name" value="DUF839 DOMAIN-CONTAINING PROTEIN"/>
    <property type="match status" value="1"/>
</dbReference>
<dbReference type="Gene3D" id="2.120.10.30">
    <property type="entry name" value="TolB, C-terminal domain"/>
    <property type="match status" value="1"/>
</dbReference>
<dbReference type="InterPro" id="IPR011042">
    <property type="entry name" value="6-blade_b-propeller_TolB-like"/>
</dbReference>
<dbReference type="PANTHER" id="PTHR35399">
    <property type="entry name" value="SLR8030 PROTEIN"/>
    <property type="match status" value="1"/>
</dbReference>
<dbReference type="EMBL" id="JACWFH010000033">
    <property type="protein sequence ID" value="MBY0099170.1"/>
    <property type="molecule type" value="Genomic_DNA"/>
</dbReference>
<comment type="caution">
    <text evidence="1">The sequence shown here is derived from an EMBL/GenBank/DDBJ whole genome shotgun (WGS) entry which is preliminary data.</text>
</comment>
<dbReference type="Pfam" id="PF05787">
    <property type="entry name" value="PhoX"/>
    <property type="match status" value="1"/>
</dbReference>
<organism evidence="1 2">
    <name type="scientific">Mesobacillus maritimus</name>
    <dbReference type="NCBI Taxonomy" id="1643336"/>
    <lineage>
        <taxon>Bacteria</taxon>
        <taxon>Bacillati</taxon>
        <taxon>Bacillota</taxon>
        <taxon>Bacilli</taxon>
        <taxon>Bacillales</taxon>
        <taxon>Bacillaceae</taxon>
        <taxon>Mesobacillus</taxon>
    </lineage>
</organism>
<dbReference type="RefSeq" id="WP_221875388.1">
    <property type="nucleotide sequence ID" value="NZ_JACWFH010000033.1"/>
</dbReference>
<keyword evidence="2" id="KW-1185">Reference proteome</keyword>
<gene>
    <name evidence="1" type="ORF">H0185_20585</name>
</gene>
<evidence type="ECO:0000313" key="2">
    <source>
        <dbReference type="Proteomes" id="UP000769780"/>
    </source>
</evidence>
<dbReference type="InterPro" id="IPR006311">
    <property type="entry name" value="TAT_signal"/>
</dbReference>
<dbReference type="Proteomes" id="UP000769780">
    <property type="component" value="Unassembled WGS sequence"/>
</dbReference>
<accession>A0ABS7KAM8</accession>
<proteinExistence type="predicted"/>
<reference evidence="1 2" key="1">
    <citation type="submission" date="2020-07" db="EMBL/GenBank/DDBJ databases">
        <title>Fungal Genomes of the International Space Station.</title>
        <authorList>
            <person name="Seuylemezian A."/>
            <person name="Singh N.K."/>
            <person name="Wood J."/>
            <person name="Venkateswaran K."/>
        </authorList>
    </citation>
    <scope>NUCLEOTIDE SEQUENCE [LARGE SCALE GENOMIC DNA]</scope>
    <source>
        <strain evidence="1 2">PL-B2</strain>
    </source>
</reference>
<name>A0ABS7KAM8_9BACI</name>
<protein>
    <submittedName>
        <fullName evidence="1">DUF839 domain-containing protein</fullName>
    </submittedName>
</protein>
<sequence length="548" mass="60457">MDRRRFLTYMGTGTAAIVAATSGLEAFVPKASAQTANHLMDGQPKGGRGKPLTAPFKEINRSWENELLLPKGYNYNIIASYGDVINSKGEKFGDAADLTVYFPIDSLEGGNNSEEGLIWVNHEFPEPDNYMQILGINSNTYNKKDLAKYPAFLKMQKEAVGGSVIHVKKEKGKWTLVQDDKYNRRVDGTTPIHLTGPAAGSSAVKGAKVVEGSLGNCSGGLTLWNTALSCEENTEYGDDYGWPNFTDEHYGWVMEVNPFDSNAPVRKHTALGRFAHENAAMGQTKDGRVVVYMGDDSRGECFYKFVSKKKFNPNNREANFSLLEDGTLYVADLGKQTWIALDYNTNTKLQNYEKDGKKFFTSQADVLTYAREAAAAVGGTKLDRPEDVEIHPIDGSVFLSLTNNSNHGNFHGQIYRFVPANGDHASETFTFEVFIAGGQQSGITCPDNLHFDSKGNLWVVEDFSATEDNQYAQYKNCGVFMVPTDGKNYGEPFQFASGPQGCEVTGPWLTPDERTLFVDVQHPSTWNQHPGQKFGRSCLVAIQGGAFK</sequence>
<dbReference type="PROSITE" id="PS51318">
    <property type="entry name" value="TAT"/>
    <property type="match status" value="1"/>
</dbReference>